<gene>
    <name evidence="1" type="ORF">E2C01_037620</name>
</gene>
<sequence length="68" mass="7852">MPSRKLCMNDRYGSPLMWGGDWSQGSVVDFGKHTSGKYTQTYLKMRTHIVIEYKVNTKNQAEEHATEI</sequence>
<evidence type="ECO:0000313" key="2">
    <source>
        <dbReference type="Proteomes" id="UP000324222"/>
    </source>
</evidence>
<reference evidence="1 2" key="1">
    <citation type="submission" date="2019-05" db="EMBL/GenBank/DDBJ databases">
        <title>Another draft genome of Portunus trituberculatus and its Hox gene families provides insights of decapod evolution.</title>
        <authorList>
            <person name="Jeong J.-H."/>
            <person name="Song I."/>
            <person name="Kim S."/>
            <person name="Choi T."/>
            <person name="Kim D."/>
            <person name="Ryu S."/>
            <person name="Kim W."/>
        </authorList>
    </citation>
    <scope>NUCLEOTIDE SEQUENCE [LARGE SCALE GENOMIC DNA]</scope>
    <source>
        <tissue evidence="1">Muscle</tissue>
    </source>
</reference>
<dbReference type="Proteomes" id="UP000324222">
    <property type="component" value="Unassembled WGS sequence"/>
</dbReference>
<protein>
    <submittedName>
        <fullName evidence="1">Uncharacterized protein</fullName>
    </submittedName>
</protein>
<accession>A0A5B7F9U1</accession>
<dbReference type="AlphaFoldDB" id="A0A5B7F9U1"/>
<evidence type="ECO:0000313" key="1">
    <source>
        <dbReference type="EMBL" id="MPC43961.1"/>
    </source>
</evidence>
<dbReference type="EMBL" id="VSRR010006063">
    <property type="protein sequence ID" value="MPC43961.1"/>
    <property type="molecule type" value="Genomic_DNA"/>
</dbReference>
<name>A0A5B7F9U1_PORTR</name>
<comment type="caution">
    <text evidence="1">The sequence shown here is derived from an EMBL/GenBank/DDBJ whole genome shotgun (WGS) entry which is preliminary data.</text>
</comment>
<proteinExistence type="predicted"/>
<organism evidence="1 2">
    <name type="scientific">Portunus trituberculatus</name>
    <name type="common">Swimming crab</name>
    <name type="synonym">Neptunus trituberculatus</name>
    <dbReference type="NCBI Taxonomy" id="210409"/>
    <lineage>
        <taxon>Eukaryota</taxon>
        <taxon>Metazoa</taxon>
        <taxon>Ecdysozoa</taxon>
        <taxon>Arthropoda</taxon>
        <taxon>Crustacea</taxon>
        <taxon>Multicrustacea</taxon>
        <taxon>Malacostraca</taxon>
        <taxon>Eumalacostraca</taxon>
        <taxon>Eucarida</taxon>
        <taxon>Decapoda</taxon>
        <taxon>Pleocyemata</taxon>
        <taxon>Brachyura</taxon>
        <taxon>Eubrachyura</taxon>
        <taxon>Portunoidea</taxon>
        <taxon>Portunidae</taxon>
        <taxon>Portuninae</taxon>
        <taxon>Portunus</taxon>
    </lineage>
</organism>
<keyword evidence="2" id="KW-1185">Reference proteome</keyword>